<keyword evidence="1" id="KW-0238">DNA-binding</keyword>
<dbReference type="PROSITE" id="PS50937">
    <property type="entry name" value="HTH_MERR_2"/>
    <property type="match status" value="1"/>
</dbReference>
<dbReference type="Gene3D" id="1.10.1660.10">
    <property type="match status" value="1"/>
</dbReference>
<proteinExistence type="predicted"/>
<accession>A0ABP8RDY8</accession>
<evidence type="ECO:0000256" key="1">
    <source>
        <dbReference type="ARBA" id="ARBA00023125"/>
    </source>
</evidence>
<name>A0ABP8RDY8_9PSEU</name>
<organism evidence="3 4">
    <name type="scientific">Pseudonocardia xishanensis</name>
    <dbReference type="NCBI Taxonomy" id="630995"/>
    <lineage>
        <taxon>Bacteria</taxon>
        <taxon>Bacillati</taxon>
        <taxon>Actinomycetota</taxon>
        <taxon>Actinomycetes</taxon>
        <taxon>Pseudonocardiales</taxon>
        <taxon>Pseudonocardiaceae</taxon>
        <taxon>Pseudonocardia</taxon>
    </lineage>
</organism>
<evidence type="ECO:0000259" key="2">
    <source>
        <dbReference type="PROSITE" id="PS50937"/>
    </source>
</evidence>
<dbReference type="Proteomes" id="UP001501598">
    <property type="component" value="Unassembled WGS sequence"/>
</dbReference>
<protein>
    <submittedName>
        <fullName evidence="3">MerR family transcriptional regulator</fullName>
    </submittedName>
</protein>
<evidence type="ECO:0000313" key="3">
    <source>
        <dbReference type="EMBL" id="GAA4536145.1"/>
    </source>
</evidence>
<dbReference type="SMART" id="SM00422">
    <property type="entry name" value="HTH_MERR"/>
    <property type="match status" value="1"/>
</dbReference>
<dbReference type="InterPro" id="IPR009061">
    <property type="entry name" value="DNA-bd_dom_put_sf"/>
</dbReference>
<comment type="caution">
    <text evidence="3">The sequence shown here is derived from an EMBL/GenBank/DDBJ whole genome shotgun (WGS) entry which is preliminary data.</text>
</comment>
<dbReference type="InterPro" id="IPR000551">
    <property type="entry name" value="MerR-type_HTH_dom"/>
</dbReference>
<dbReference type="Pfam" id="PF13411">
    <property type="entry name" value="MerR_1"/>
    <property type="match status" value="1"/>
</dbReference>
<dbReference type="PANTHER" id="PTHR30204:SF98">
    <property type="entry name" value="HTH-TYPE TRANSCRIPTIONAL REGULATOR ADHR"/>
    <property type="match status" value="1"/>
</dbReference>
<dbReference type="InterPro" id="IPR047057">
    <property type="entry name" value="MerR_fam"/>
</dbReference>
<feature type="domain" description="HTH merR-type" evidence="2">
    <location>
        <begin position="1"/>
        <end position="71"/>
    </location>
</feature>
<evidence type="ECO:0000313" key="4">
    <source>
        <dbReference type="Proteomes" id="UP001501598"/>
    </source>
</evidence>
<sequence length="216" mass="22895">MRMAELSRTSGVPVATIKYYVREGLLPRGEVTTSPNQADYGPAHLRRLQLVRSLVEVGGLSIAAVRATLVAVDDPAVPLHHTLGMTIAAAGPGTGGAPEDAAQREAEARIDELLAKKGWRPHDGAPGRQAAIDCLATMRRVTGTRLDSVLAPYADAVEAIAEADLDTVSALTDPEERVETALVGTVLGDRLLAALRRLAREHVSARRFPPAAEETS</sequence>
<keyword evidence="4" id="KW-1185">Reference proteome</keyword>
<dbReference type="PANTHER" id="PTHR30204">
    <property type="entry name" value="REDOX-CYCLING DRUG-SENSING TRANSCRIPTIONAL ACTIVATOR SOXR"/>
    <property type="match status" value="1"/>
</dbReference>
<reference evidence="4" key="1">
    <citation type="journal article" date="2019" name="Int. J. Syst. Evol. Microbiol.">
        <title>The Global Catalogue of Microorganisms (GCM) 10K type strain sequencing project: providing services to taxonomists for standard genome sequencing and annotation.</title>
        <authorList>
            <consortium name="The Broad Institute Genomics Platform"/>
            <consortium name="The Broad Institute Genome Sequencing Center for Infectious Disease"/>
            <person name="Wu L."/>
            <person name="Ma J."/>
        </authorList>
    </citation>
    <scope>NUCLEOTIDE SEQUENCE [LARGE SCALE GENOMIC DNA]</scope>
    <source>
        <strain evidence="4">JCM 17906</strain>
    </source>
</reference>
<dbReference type="EMBL" id="BAABGT010000004">
    <property type="protein sequence ID" value="GAA4536145.1"/>
    <property type="molecule type" value="Genomic_DNA"/>
</dbReference>
<gene>
    <name evidence="3" type="ORF">GCM10023175_02630</name>
</gene>
<dbReference type="SUPFAM" id="SSF46955">
    <property type="entry name" value="Putative DNA-binding domain"/>
    <property type="match status" value="1"/>
</dbReference>